<dbReference type="AlphaFoldDB" id="Q22M92"/>
<feature type="region of interest" description="Disordered" evidence="1">
    <location>
        <begin position="24"/>
        <end position="54"/>
    </location>
</feature>
<dbReference type="RefSeq" id="XP_977128.2">
    <property type="nucleotide sequence ID" value="XM_972035.2"/>
</dbReference>
<sequence>MRKYKSTDSHYLEQATRNYNFVNLKKSNNSSSNSNSLPSTKATIRPIDSSTEEQIPYIRENTQVGEDKQYHRLPDDIFINEEPLYNPSRQHFSIFKSINAYKKVSYTMMDKSKNVVHCFLEEKNPISIQCSQWSKLADRYSNTLFAPLAETIQEFYMKREDWNESLSVSTKDESCQILPEYSNSGVINNLQNGHIFLNQFQLAQEKEDVNYIEKILSSPHNQQPQIIFRRMFVAGKGTILRSIHINTSFLNMVNFSTEDFLLCTAIRKALPDIFYSLNYIQIMKKALFKIDNSQQQEIFNHSILTANNQQIDIQCRYEGANMPYSKLVILKITNQPSISYKFSSASSIEQNNSNSNPCNLAQLNKKRKLFEREDIVINNQQSKILQCAFGFKIEDETSEETSRSQSSSISGQQSFGQSCTQNKKITEQVSFQQQQTNQHISQIEKIFKLRVSNY</sequence>
<evidence type="ECO:0000313" key="2">
    <source>
        <dbReference type="EMBL" id="EAR86604.2"/>
    </source>
</evidence>
<keyword evidence="3" id="KW-1185">Reference proteome</keyword>
<dbReference type="EMBL" id="GG662720">
    <property type="protein sequence ID" value="EAR86604.2"/>
    <property type="molecule type" value="Genomic_DNA"/>
</dbReference>
<evidence type="ECO:0000256" key="1">
    <source>
        <dbReference type="SAM" id="MobiDB-lite"/>
    </source>
</evidence>
<organism evidence="2 3">
    <name type="scientific">Tetrahymena thermophila (strain SB210)</name>
    <dbReference type="NCBI Taxonomy" id="312017"/>
    <lineage>
        <taxon>Eukaryota</taxon>
        <taxon>Sar</taxon>
        <taxon>Alveolata</taxon>
        <taxon>Ciliophora</taxon>
        <taxon>Intramacronucleata</taxon>
        <taxon>Oligohymenophorea</taxon>
        <taxon>Hymenostomatida</taxon>
        <taxon>Tetrahymenina</taxon>
        <taxon>Tetrahymenidae</taxon>
        <taxon>Tetrahymena</taxon>
    </lineage>
</organism>
<evidence type="ECO:0000313" key="3">
    <source>
        <dbReference type="Proteomes" id="UP000009168"/>
    </source>
</evidence>
<dbReference type="InParanoid" id="Q22M92"/>
<reference evidence="3" key="1">
    <citation type="journal article" date="2006" name="PLoS Biol.">
        <title>Macronuclear genome sequence of the ciliate Tetrahymena thermophila, a model eukaryote.</title>
        <authorList>
            <person name="Eisen J.A."/>
            <person name="Coyne R.S."/>
            <person name="Wu M."/>
            <person name="Wu D."/>
            <person name="Thiagarajan M."/>
            <person name="Wortman J.R."/>
            <person name="Badger J.H."/>
            <person name="Ren Q."/>
            <person name="Amedeo P."/>
            <person name="Jones K.M."/>
            <person name="Tallon L.J."/>
            <person name="Delcher A.L."/>
            <person name="Salzberg S.L."/>
            <person name="Silva J.C."/>
            <person name="Haas B.J."/>
            <person name="Majoros W.H."/>
            <person name="Farzad M."/>
            <person name="Carlton J.M."/>
            <person name="Smith R.K. Jr."/>
            <person name="Garg J."/>
            <person name="Pearlman R.E."/>
            <person name="Karrer K.M."/>
            <person name="Sun L."/>
            <person name="Manning G."/>
            <person name="Elde N.C."/>
            <person name="Turkewitz A.P."/>
            <person name="Asai D.J."/>
            <person name="Wilkes D.E."/>
            <person name="Wang Y."/>
            <person name="Cai H."/>
            <person name="Collins K."/>
            <person name="Stewart B.A."/>
            <person name="Lee S.R."/>
            <person name="Wilamowska K."/>
            <person name="Weinberg Z."/>
            <person name="Ruzzo W.L."/>
            <person name="Wloga D."/>
            <person name="Gaertig J."/>
            <person name="Frankel J."/>
            <person name="Tsao C.-C."/>
            <person name="Gorovsky M.A."/>
            <person name="Keeling P.J."/>
            <person name="Waller R.F."/>
            <person name="Patron N.J."/>
            <person name="Cherry J.M."/>
            <person name="Stover N.A."/>
            <person name="Krieger C.J."/>
            <person name="del Toro C."/>
            <person name="Ryder H.F."/>
            <person name="Williamson S.C."/>
            <person name="Barbeau R.A."/>
            <person name="Hamilton E.P."/>
            <person name="Orias E."/>
        </authorList>
    </citation>
    <scope>NUCLEOTIDE SEQUENCE [LARGE SCALE GENOMIC DNA]</scope>
    <source>
        <strain evidence="3">SB210</strain>
    </source>
</reference>
<accession>Q22M92</accession>
<proteinExistence type="predicted"/>
<feature type="compositionally biased region" description="Polar residues" evidence="1">
    <location>
        <begin position="38"/>
        <end position="53"/>
    </location>
</feature>
<protein>
    <submittedName>
        <fullName evidence="2">Uncharacterized protein</fullName>
    </submittedName>
</protein>
<dbReference type="GeneID" id="7844751"/>
<feature type="compositionally biased region" description="Low complexity" evidence="1">
    <location>
        <begin position="24"/>
        <end position="37"/>
    </location>
</feature>
<dbReference type="KEGG" id="tet:TTHERM_00037270"/>
<dbReference type="Proteomes" id="UP000009168">
    <property type="component" value="Unassembled WGS sequence"/>
</dbReference>
<dbReference type="HOGENOM" id="CLU_562040_0_0_1"/>
<gene>
    <name evidence="2" type="ORF">TTHERM_00037270</name>
</gene>
<name>Q22M92_TETTS</name>